<dbReference type="NCBIfam" id="TIGR01065">
    <property type="entry name" value="hlyIII"/>
    <property type="match status" value="1"/>
</dbReference>
<evidence type="ECO:0000313" key="9">
    <source>
        <dbReference type="EMBL" id="MCX2839190.1"/>
    </source>
</evidence>
<comment type="subcellular location">
    <subcellularLocation>
        <location evidence="1">Cell membrane</location>
        <topology evidence="1">Multi-pass membrane protein</topology>
    </subcellularLocation>
</comment>
<dbReference type="InterPro" id="IPR004254">
    <property type="entry name" value="AdipoR/HlyIII-related"/>
</dbReference>
<dbReference type="GO" id="GO:0005886">
    <property type="term" value="C:plasma membrane"/>
    <property type="evidence" value="ECO:0007669"/>
    <property type="project" value="UniProtKB-SubCell"/>
</dbReference>
<protein>
    <submittedName>
        <fullName evidence="9">Hemolysin III family protein</fullName>
    </submittedName>
</protein>
<keyword evidence="4 8" id="KW-0812">Transmembrane</keyword>
<feature type="transmembrane region" description="Helical" evidence="8">
    <location>
        <begin position="50"/>
        <end position="71"/>
    </location>
</feature>
<evidence type="ECO:0000256" key="6">
    <source>
        <dbReference type="ARBA" id="ARBA00023136"/>
    </source>
</evidence>
<feature type="transmembrane region" description="Helical" evidence="8">
    <location>
        <begin position="111"/>
        <end position="130"/>
    </location>
</feature>
<accession>A0A9X3D1B0</accession>
<gene>
    <name evidence="9" type="ORF">OQ279_13635</name>
</gene>
<name>A0A9X3D1B0_9FLAO</name>
<keyword evidence="7" id="KW-0862">Zinc</keyword>
<feature type="transmembrane region" description="Helical" evidence="8">
    <location>
        <begin position="83"/>
        <end position="105"/>
    </location>
</feature>
<evidence type="ECO:0000256" key="5">
    <source>
        <dbReference type="ARBA" id="ARBA00022989"/>
    </source>
</evidence>
<comment type="similarity">
    <text evidence="2">Belongs to the UPF0073 (Hly-III) family.</text>
</comment>
<keyword evidence="5 8" id="KW-1133">Transmembrane helix</keyword>
<evidence type="ECO:0000256" key="7">
    <source>
        <dbReference type="PIRSR" id="PIRSR604254-1"/>
    </source>
</evidence>
<dbReference type="AlphaFoldDB" id="A0A9X3D1B0"/>
<evidence type="ECO:0000256" key="2">
    <source>
        <dbReference type="ARBA" id="ARBA00008488"/>
    </source>
</evidence>
<keyword evidence="3" id="KW-1003">Cell membrane</keyword>
<dbReference type="Pfam" id="PF03006">
    <property type="entry name" value="HlyIII"/>
    <property type="match status" value="1"/>
</dbReference>
<dbReference type="InterPro" id="IPR005744">
    <property type="entry name" value="Hy-lIII"/>
</dbReference>
<dbReference type="RefSeq" id="WP_266070523.1">
    <property type="nucleotide sequence ID" value="NZ_JAPJDA010000023.1"/>
</dbReference>
<feature type="binding site" evidence="7">
    <location>
        <position position="196"/>
    </location>
    <ligand>
        <name>Zn(2+)</name>
        <dbReference type="ChEBI" id="CHEBI:29105"/>
    </ligand>
</feature>
<feature type="transmembrane region" description="Helical" evidence="8">
    <location>
        <begin position="166"/>
        <end position="186"/>
    </location>
</feature>
<dbReference type="GO" id="GO:0140911">
    <property type="term" value="F:pore-forming activity"/>
    <property type="evidence" value="ECO:0007669"/>
    <property type="project" value="InterPro"/>
</dbReference>
<feature type="binding site" evidence="7">
    <location>
        <position position="70"/>
    </location>
    <ligand>
        <name>Zn(2+)</name>
        <dbReference type="ChEBI" id="CHEBI:29105"/>
    </ligand>
</feature>
<comment type="caution">
    <text evidence="9">The sequence shown here is derived from an EMBL/GenBank/DDBJ whole genome shotgun (WGS) entry which is preliminary data.</text>
</comment>
<keyword evidence="10" id="KW-1185">Reference proteome</keyword>
<evidence type="ECO:0000256" key="3">
    <source>
        <dbReference type="ARBA" id="ARBA00022475"/>
    </source>
</evidence>
<proteinExistence type="inferred from homology"/>
<feature type="binding site" evidence="7">
    <location>
        <position position="192"/>
    </location>
    <ligand>
        <name>Zn(2+)</name>
        <dbReference type="ChEBI" id="CHEBI:29105"/>
    </ligand>
</feature>
<sequence length="216" mass="24306">MKKPVKIKFYAPREEYLNVLSHGAGLGLSLLGLFLLIFKALELNNTRILLSFAIFGASLILLYSASTLYHSTKNLRKRFTFKVFDHIAIFVLIAGTYTPFALVTLQGRTGWIILGVVWTIALLGTFLKLFFTGRFKIFSTLLYVGMGWVIVFAIEPLMENLSSQGLWWLLGGGLAYTIGAILYSISKIKYNHAIFHLCVLLGSFCHFMAIYLHVLP</sequence>
<dbReference type="GO" id="GO:0046872">
    <property type="term" value="F:metal ion binding"/>
    <property type="evidence" value="ECO:0007669"/>
    <property type="project" value="UniProtKB-KW"/>
</dbReference>
<evidence type="ECO:0000313" key="10">
    <source>
        <dbReference type="Proteomes" id="UP001148482"/>
    </source>
</evidence>
<keyword evidence="7" id="KW-0479">Metal-binding</keyword>
<evidence type="ECO:0000256" key="8">
    <source>
        <dbReference type="SAM" id="Phobius"/>
    </source>
</evidence>
<keyword evidence="6 8" id="KW-0472">Membrane</keyword>
<evidence type="ECO:0000256" key="1">
    <source>
        <dbReference type="ARBA" id="ARBA00004651"/>
    </source>
</evidence>
<dbReference type="EMBL" id="JAPJDA010000023">
    <property type="protein sequence ID" value="MCX2839190.1"/>
    <property type="molecule type" value="Genomic_DNA"/>
</dbReference>
<dbReference type="Proteomes" id="UP001148482">
    <property type="component" value="Unassembled WGS sequence"/>
</dbReference>
<evidence type="ECO:0000256" key="4">
    <source>
        <dbReference type="ARBA" id="ARBA00022692"/>
    </source>
</evidence>
<feature type="transmembrane region" description="Helical" evidence="8">
    <location>
        <begin position="16"/>
        <end position="38"/>
    </location>
</feature>
<dbReference type="PANTHER" id="PTHR20855:SF3">
    <property type="entry name" value="LD03007P"/>
    <property type="match status" value="1"/>
</dbReference>
<organism evidence="9 10">
    <name type="scientific">Salinimicrobium profundisediminis</name>
    <dbReference type="NCBI Taxonomy" id="2994553"/>
    <lineage>
        <taxon>Bacteria</taxon>
        <taxon>Pseudomonadati</taxon>
        <taxon>Bacteroidota</taxon>
        <taxon>Flavobacteriia</taxon>
        <taxon>Flavobacteriales</taxon>
        <taxon>Flavobacteriaceae</taxon>
        <taxon>Salinimicrobium</taxon>
    </lineage>
</organism>
<dbReference type="PANTHER" id="PTHR20855">
    <property type="entry name" value="ADIPOR/PROGESTIN RECEPTOR-RELATED"/>
    <property type="match status" value="1"/>
</dbReference>
<reference evidence="9" key="1">
    <citation type="submission" date="2022-11" db="EMBL/GenBank/DDBJ databases">
        <title>Salinimicrobium profundisediminis sp. nov., isolated from deep-sea sediment of the Mariana Trench.</title>
        <authorList>
            <person name="Fu H."/>
        </authorList>
    </citation>
    <scope>NUCLEOTIDE SEQUENCE</scope>
    <source>
        <strain evidence="9">MT39</strain>
    </source>
</reference>
<feature type="transmembrane region" description="Helical" evidence="8">
    <location>
        <begin position="137"/>
        <end position="154"/>
    </location>
</feature>
<feature type="transmembrane region" description="Helical" evidence="8">
    <location>
        <begin position="193"/>
        <end position="214"/>
    </location>
</feature>